<dbReference type="EMBL" id="DVHN01000141">
    <property type="protein sequence ID" value="HIR89429.1"/>
    <property type="molecule type" value="Genomic_DNA"/>
</dbReference>
<dbReference type="NCBIfam" id="TIGR04223">
    <property type="entry name" value="quorum_AgrD"/>
    <property type="match status" value="1"/>
</dbReference>
<evidence type="ECO:0000313" key="2">
    <source>
        <dbReference type="Proteomes" id="UP000824201"/>
    </source>
</evidence>
<reference evidence="1" key="1">
    <citation type="submission" date="2020-10" db="EMBL/GenBank/DDBJ databases">
        <authorList>
            <person name="Gilroy R."/>
        </authorList>
    </citation>
    <scope>NUCLEOTIDE SEQUENCE</scope>
    <source>
        <strain evidence="1">ChiW13-3771</strain>
    </source>
</reference>
<reference evidence="1" key="2">
    <citation type="journal article" date="2021" name="PeerJ">
        <title>Extensive microbial diversity within the chicken gut microbiome revealed by metagenomics and culture.</title>
        <authorList>
            <person name="Gilroy R."/>
            <person name="Ravi A."/>
            <person name="Getino M."/>
            <person name="Pursley I."/>
            <person name="Horton D.L."/>
            <person name="Alikhan N.F."/>
            <person name="Baker D."/>
            <person name="Gharbi K."/>
            <person name="Hall N."/>
            <person name="Watson M."/>
            <person name="Adriaenssens E.M."/>
            <person name="Foster-Nyarko E."/>
            <person name="Jarju S."/>
            <person name="Secka A."/>
            <person name="Antonio M."/>
            <person name="Oren A."/>
            <person name="Chaudhuri R.R."/>
            <person name="La Ragione R."/>
            <person name="Hildebrand F."/>
            <person name="Pallen M.J."/>
        </authorList>
    </citation>
    <scope>NUCLEOTIDE SEQUENCE</scope>
    <source>
        <strain evidence="1">ChiW13-3771</strain>
    </source>
</reference>
<dbReference type="AlphaFoldDB" id="A0A9D1JDW1"/>
<dbReference type="Proteomes" id="UP000824201">
    <property type="component" value="Unassembled WGS sequence"/>
</dbReference>
<comment type="caution">
    <text evidence="1">The sequence shown here is derived from an EMBL/GenBank/DDBJ whole genome shotgun (WGS) entry which is preliminary data.</text>
</comment>
<sequence>MKSKNIKYESAKALAMLSLKLGKVSTDTACAFIYHQPKLPKALKELKNK</sequence>
<accession>A0A9D1JDW1</accession>
<proteinExistence type="predicted"/>
<organism evidence="1 2">
    <name type="scientific">Candidatus Fimimorpha faecalis</name>
    <dbReference type="NCBI Taxonomy" id="2840824"/>
    <lineage>
        <taxon>Bacteria</taxon>
        <taxon>Bacillati</taxon>
        <taxon>Bacillota</taxon>
        <taxon>Clostridia</taxon>
        <taxon>Eubacteriales</taxon>
        <taxon>Candidatus Fimimorpha</taxon>
    </lineage>
</organism>
<evidence type="ECO:0000313" key="1">
    <source>
        <dbReference type="EMBL" id="HIR89429.1"/>
    </source>
</evidence>
<protein>
    <submittedName>
        <fullName evidence="1">Cyclic lactone autoinducer peptide</fullName>
    </submittedName>
</protein>
<dbReference type="InterPro" id="IPR009229">
    <property type="entry name" value="AgrD"/>
</dbReference>
<gene>
    <name evidence="1" type="ORF">IAC96_10800</name>
</gene>
<name>A0A9D1JDW1_9FIRM</name>